<dbReference type="eggNOG" id="ENOG502QUGT">
    <property type="taxonomic scope" value="Eukaryota"/>
</dbReference>
<sequence>MRYPTRVPMRDLLPPSKSDLCLNGDVRSQFFVNMFFVKRLTYNNRRNCEYFSFWCICELEWAGDRKAHKLGPSPVPRSYIPGPLALDTPYTTTAQTTTVDAPFSPVQTAPSLAAMTSTAAPTHPAAAAVRLDPVNVAFKPPPAEQVSHSLPIASKPARHVGCMRARVAAASTTEAHRVDSDWMLSRTVFVLSYLVVSIVTYFVVFVSSYLVVSVVTYFVVITNVLRLAKIVRKPARLAGCKCARAAAT</sequence>
<gene>
    <name evidence="2" type="ORF">VOLCADRAFT_108789</name>
</gene>
<dbReference type="Proteomes" id="UP000001058">
    <property type="component" value="Unassembled WGS sequence"/>
</dbReference>
<keyword evidence="1" id="KW-1133">Transmembrane helix</keyword>
<feature type="transmembrane region" description="Helical" evidence="1">
    <location>
        <begin position="183"/>
        <end position="203"/>
    </location>
</feature>
<keyword evidence="3" id="KW-1185">Reference proteome</keyword>
<dbReference type="RefSeq" id="XP_002959894.1">
    <property type="nucleotide sequence ID" value="XM_002959848.1"/>
</dbReference>
<organism evidence="3">
    <name type="scientific">Volvox carteri f. nagariensis</name>
    <dbReference type="NCBI Taxonomy" id="3068"/>
    <lineage>
        <taxon>Eukaryota</taxon>
        <taxon>Viridiplantae</taxon>
        <taxon>Chlorophyta</taxon>
        <taxon>core chlorophytes</taxon>
        <taxon>Chlorophyceae</taxon>
        <taxon>CS clade</taxon>
        <taxon>Chlamydomonadales</taxon>
        <taxon>Volvocaceae</taxon>
        <taxon>Volvox</taxon>
    </lineage>
</organism>
<dbReference type="GeneID" id="9614923"/>
<keyword evidence="1" id="KW-0812">Transmembrane</keyword>
<name>D8UMK8_VOLCA</name>
<accession>D8UMK8</accession>
<evidence type="ECO:0000313" key="2">
    <source>
        <dbReference type="EMBL" id="EFJ39041.1"/>
    </source>
</evidence>
<evidence type="ECO:0000256" key="1">
    <source>
        <dbReference type="SAM" id="Phobius"/>
    </source>
</evidence>
<protein>
    <submittedName>
        <fullName evidence="2">Uncharacterized protein</fullName>
    </submittedName>
</protein>
<reference evidence="2 3" key="1">
    <citation type="journal article" date="2010" name="Science">
        <title>Genomic analysis of organismal complexity in the multicellular green alga Volvox carteri.</title>
        <authorList>
            <person name="Prochnik S.E."/>
            <person name="Umen J."/>
            <person name="Nedelcu A.M."/>
            <person name="Hallmann A."/>
            <person name="Miller S.M."/>
            <person name="Nishii I."/>
            <person name="Ferris P."/>
            <person name="Kuo A."/>
            <person name="Mitros T."/>
            <person name="Fritz-Laylin L.K."/>
            <person name="Hellsten U."/>
            <person name="Chapman J."/>
            <person name="Simakov O."/>
            <person name="Rensing S.A."/>
            <person name="Terry A."/>
            <person name="Pangilinan J."/>
            <person name="Kapitonov V."/>
            <person name="Jurka J."/>
            <person name="Salamov A."/>
            <person name="Shapiro H."/>
            <person name="Schmutz J."/>
            <person name="Grimwood J."/>
            <person name="Lindquist E."/>
            <person name="Lucas S."/>
            <person name="Grigoriev I.V."/>
            <person name="Schmitt R."/>
            <person name="Kirk D."/>
            <person name="Rokhsar D.S."/>
        </authorList>
    </citation>
    <scope>NUCLEOTIDE SEQUENCE [LARGE SCALE GENOMIC DNA]</scope>
    <source>
        <strain evidence="3">f. Nagariensis / Eve</strain>
    </source>
</reference>
<keyword evidence="1" id="KW-0472">Membrane</keyword>
<feature type="transmembrane region" description="Helical" evidence="1">
    <location>
        <begin position="209"/>
        <end position="228"/>
    </location>
</feature>
<evidence type="ECO:0000313" key="3">
    <source>
        <dbReference type="Proteomes" id="UP000001058"/>
    </source>
</evidence>
<dbReference type="KEGG" id="vcn:VOLCADRAFT_108789"/>
<dbReference type="AlphaFoldDB" id="D8UMK8"/>
<proteinExistence type="predicted"/>
<dbReference type="InParanoid" id="D8UMK8"/>
<feature type="non-terminal residue" evidence="2">
    <location>
        <position position="248"/>
    </location>
</feature>
<dbReference type="EMBL" id="GL379172">
    <property type="protein sequence ID" value="EFJ39041.1"/>
    <property type="molecule type" value="Genomic_DNA"/>
</dbReference>